<name>A0AAN6MN41_9PEZI</name>
<gene>
    <name evidence="1" type="ORF">C8A05DRAFT_32283</name>
</gene>
<dbReference type="AlphaFoldDB" id="A0AAN6MN41"/>
<sequence length="101" mass="10480">MSRSRATLAIGLAAAGGVGYYLYSAGGSPSAAGKKFESDAYHVADKVSAEAEQKGRQVDAKAEAFNKNVSKAKGEVDAAARKVEEDAAKGKSYLSSWFGSK</sequence>
<protein>
    <recommendedName>
        <fullName evidence="3">Calcofluor white hypersensitive protein</fullName>
    </recommendedName>
</protein>
<evidence type="ECO:0008006" key="3">
    <source>
        <dbReference type="Google" id="ProtNLM"/>
    </source>
</evidence>
<dbReference type="Proteomes" id="UP001303889">
    <property type="component" value="Unassembled WGS sequence"/>
</dbReference>
<proteinExistence type="predicted"/>
<dbReference type="EMBL" id="MU855421">
    <property type="protein sequence ID" value="KAK3903946.1"/>
    <property type="molecule type" value="Genomic_DNA"/>
</dbReference>
<organism evidence="1 2">
    <name type="scientific">Staphylotrichum tortipilum</name>
    <dbReference type="NCBI Taxonomy" id="2831512"/>
    <lineage>
        <taxon>Eukaryota</taxon>
        <taxon>Fungi</taxon>
        <taxon>Dikarya</taxon>
        <taxon>Ascomycota</taxon>
        <taxon>Pezizomycotina</taxon>
        <taxon>Sordariomycetes</taxon>
        <taxon>Sordariomycetidae</taxon>
        <taxon>Sordariales</taxon>
        <taxon>Chaetomiaceae</taxon>
        <taxon>Staphylotrichum</taxon>
    </lineage>
</organism>
<accession>A0AAN6MN41</accession>
<reference evidence="1" key="1">
    <citation type="journal article" date="2023" name="Mol. Phylogenet. Evol.">
        <title>Genome-scale phylogeny and comparative genomics of the fungal order Sordariales.</title>
        <authorList>
            <person name="Hensen N."/>
            <person name="Bonometti L."/>
            <person name="Westerberg I."/>
            <person name="Brannstrom I.O."/>
            <person name="Guillou S."/>
            <person name="Cros-Aarteil S."/>
            <person name="Calhoun S."/>
            <person name="Haridas S."/>
            <person name="Kuo A."/>
            <person name="Mondo S."/>
            <person name="Pangilinan J."/>
            <person name="Riley R."/>
            <person name="LaButti K."/>
            <person name="Andreopoulos B."/>
            <person name="Lipzen A."/>
            <person name="Chen C."/>
            <person name="Yan M."/>
            <person name="Daum C."/>
            <person name="Ng V."/>
            <person name="Clum A."/>
            <person name="Steindorff A."/>
            <person name="Ohm R.A."/>
            <person name="Martin F."/>
            <person name="Silar P."/>
            <person name="Natvig D.O."/>
            <person name="Lalanne C."/>
            <person name="Gautier V."/>
            <person name="Ament-Velasquez S.L."/>
            <person name="Kruys A."/>
            <person name="Hutchinson M.I."/>
            <person name="Powell A.J."/>
            <person name="Barry K."/>
            <person name="Miller A.N."/>
            <person name="Grigoriev I.V."/>
            <person name="Debuchy R."/>
            <person name="Gladieux P."/>
            <person name="Hiltunen Thoren M."/>
            <person name="Johannesson H."/>
        </authorList>
    </citation>
    <scope>NUCLEOTIDE SEQUENCE</scope>
    <source>
        <strain evidence="1">CBS 103.79</strain>
    </source>
</reference>
<evidence type="ECO:0000313" key="1">
    <source>
        <dbReference type="EMBL" id="KAK3903946.1"/>
    </source>
</evidence>
<keyword evidence="2" id="KW-1185">Reference proteome</keyword>
<reference evidence="1" key="2">
    <citation type="submission" date="2023-05" db="EMBL/GenBank/DDBJ databases">
        <authorList>
            <consortium name="Lawrence Berkeley National Laboratory"/>
            <person name="Steindorff A."/>
            <person name="Hensen N."/>
            <person name="Bonometti L."/>
            <person name="Westerberg I."/>
            <person name="Brannstrom I.O."/>
            <person name="Guillou S."/>
            <person name="Cros-Aarteil S."/>
            <person name="Calhoun S."/>
            <person name="Haridas S."/>
            <person name="Kuo A."/>
            <person name="Mondo S."/>
            <person name="Pangilinan J."/>
            <person name="Riley R."/>
            <person name="Labutti K."/>
            <person name="Andreopoulos B."/>
            <person name="Lipzen A."/>
            <person name="Chen C."/>
            <person name="Yanf M."/>
            <person name="Daum C."/>
            <person name="Ng V."/>
            <person name="Clum A."/>
            <person name="Ohm R."/>
            <person name="Martin F."/>
            <person name="Silar P."/>
            <person name="Natvig D."/>
            <person name="Lalanne C."/>
            <person name="Gautier V."/>
            <person name="Ament-Velasquez S.L."/>
            <person name="Kruys A."/>
            <person name="Hutchinson M.I."/>
            <person name="Powell A.J."/>
            <person name="Barry K."/>
            <person name="Miller A.N."/>
            <person name="Grigoriev I.V."/>
            <person name="Debuchy R."/>
            <person name="Gladieux P."/>
            <person name="Thoren M.H."/>
            <person name="Johannesson H."/>
        </authorList>
    </citation>
    <scope>NUCLEOTIDE SEQUENCE</scope>
    <source>
        <strain evidence="1">CBS 103.79</strain>
    </source>
</reference>
<evidence type="ECO:0000313" key="2">
    <source>
        <dbReference type="Proteomes" id="UP001303889"/>
    </source>
</evidence>
<comment type="caution">
    <text evidence="1">The sequence shown here is derived from an EMBL/GenBank/DDBJ whole genome shotgun (WGS) entry which is preliminary data.</text>
</comment>